<proteinExistence type="predicted"/>
<organism evidence="1">
    <name type="scientific">Anguilla anguilla</name>
    <name type="common">European freshwater eel</name>
    <name type="synonym">Muraena anguilla</name>
    <dbReference type="NCBI Taxonomy" id="7936"/>
    <lineage>
        <taxon>Eukaryota</taxon>
        <taxon>Metazoa</taxon>
        <taxon>Chordata</taxon>
        <taxon>Craniata</taxon>
        <taxon>Vertebrata</taxon>
        <taxon>Euteleostomi</taxon>
        <taxon>Actinopterygii</taxon>
        <taxon>Neopterygii</taxon>
        <taxon>Teleostei</taxon>
        <taxon>Anguilliformes</taxon>
        <taxon>Anguillidae</taxon>
        <taxon>Anguilla</taxon>
    </lineage>
</organism>
<name>A0A0E9VCK3_ANGAN</name>
<dbReference type="AlphaFoldDB" id="A0A0E9VCK3"/>
<reference evidence="1" key="2">
    <citation type="journal article" date="2015" name="Fish Shellfish Immunol.">
        <title>Early steps in the European eel (Anguilla anguilla)-Vibrio vulnificus interaction in the gills: Role of the RtxA13 toxin.</title>
        <authorList>
            <person name="Callol A."/>
            <person name="Pajuelo D."/>
            <person name="Ebbesson L."/>
            <person name="Teles M."/>
            <person name="MacKenzie S."/>
            <person name="Amaro C."/>
        </authorList>
    </citation>
    <scope>NUCLEOTIDE SEQUENCE</scope>
</reference>
<evidence type="ECO:0000313" key="1">
    <source>
        <dbReference type="EMBL" id="JAH74938.1"/>
    </source>
</evidence>
<protein>
    <submittedName>
        <fullName evidence="1">Uncharacterized protein</fullName>
    </submittedName>
</protein>
<dbReference type="EMBL" id="GBXM01033639">
    <property type="protein sequence ID" value="JAH74938.1"/>
    <property type="molecule type" value="Transcribed_RNA"/>
</dbReference>
<sequence>MFVSPRLLLTVGVLFIRFLIRRLLVG</sequence>
<reference evidence="1" key="1">
    <citation type="submission" date="2014-11" db="EMBL/GenBank/DDBJ databases">
        <authorList>
            <person name="Amaro Gonzalez C."/>
        </authorList>
    </citation>
    <scope>NUCLEOTIDE SEQUENCE</scope>
</reference>
<accession>A0A0E9VCK3</accession>